<keyword evidence="1" id="KW-0547">Nucleotide-binding</keyword>
<comment type="caution">
    <text evidence="1">The sequence shown here is derived from an EMBL/GenBank/DDBJ whole genome shotgun (WGS) entry which is preliminary data.</text>
</comment>
<evidence type="ECO:0000313" key="1">
    <source>
        <dbReference type="EMBL" id="ETR65416.1"/>
    </source>
</evidence>
<gene>
    <name evidence="1" type="ORF">OMM_14282</name>
</gene>
<name>A0A1V1NSF5_9BACT</name>
<keyword evidence="1" id="KW-0067">ATP-binding</keyword>
<accession>A0A1V1NSF5</accession>
<dbReference type="AlphaFoldDB" id="A0A1V1NSF5"/>
<sequence length="83" mass="9436">MKPAAVESGIAAIKLSETKNQERIKIAQTELENAQYQSQRAFDQYDQVDPNNRLVASTLESRFNDSLLKVKKAEEQLLTLKIQ</sequence>
<dbReference type="EMBL" id="ATBP01002843">
    <property type="protein sequence ID" value="ETR65416.1"/>
    <property type="molecule type" value="Genomic_DNA"/>
</dbReference>
<dbReference type="Proteomes" id="UP000189670">
    <property type="component" value="Unassembled WGS sequence"/>
</dbReference>
<reference evidence="2" key="1">
    <citation type="submission" date="2012-11" db="EMBL/GenBank/DDBJ databases">
        <authorList>
            <person name="Lucero-Rivera Y.E."/>
            <person name="Tovar-Ramirez D."/>
        </authorList>
    </citation>
    <scope>NUCLEOTIDE SEQUENCE [LARGE SCALE GENOMIC DNA]</scope>
    <source>
        <strain evidence="2">Araruama</strain>
    </source>
</reference>
<proteinExistence type="predicted"/>
<organism evidence="1 2">
    <name type="scientific">Candidatus Magnetoglobus multicellularis str. Araruama</name>
    <dbReference type="NCBI Taxonomy" id="890399"/>
    <lineage>
        <taxon>Bacteria</taxon>
        <taxon>Pseudomonadati</taxon>
        <taxon>Thermodesulfobacteriota</taxon>
        <taxon>Desulfobacteria</taxon>
        <taxon>Desulfobacterales</taxon>
        <taxon>Desulfobacteraceae</taxon>
        <taxon>Candidatus Magnetoglobus</taxon>
    </lineage>
</organism>
<dbReference type="GO" id="GO:0005524">
    <property type="term" value="F:ATP binding"/>
    <property type="evidence" value="ECO:0007669"/>
    <property type="project" value="UniProtKB-KW"/>
</dbReference>
<protein>
    <submittedName>
        <fullName evidence="1">Insertion sequence ATP-binding protein</fullName>
    </submittedName>
</protein>
<evidence type="ECO:0000313" key="2">
    <source>
        <dbReference type="Proteomes" id="UP000189670"/>
    </source>
</evidence>